<sequence>MENFILKIIWIGRGLLKHFLSTWRLIQKNKYGMWRAGKRVALVRGGNKLSSLGGQKARE</sequence>
<dbReference type="Proteomes" id="UP000829196">
    <property type="component" value="Unassembled WGS sequence"/>
</dbReference>
<evidence type="ECO:0000313" key="2">
    <source>
        <dbReference type="Proteomes" id="UP000829196"/>
    </source>
</evidence>
<dbReference type="AlphaFoldDB" id="A0A8T3B8K6"/>
<proteinExistence type="predicted"/>
<organism evidence="1 2">
    <name type="scientific">Dendrobium nobile</name>
    <name type="common">Orchid</name>
    <dbReference type="NCBI Taxonomy" id="94219"/>
    <lineage>
        <taxon>Eukaryota</taxon>
        <taxon>Viridiplantae</taxon>
        <taxon>Streptophyta</taxon>
        <taxon>Embryophyta</taxon>
        <taxon>Tracheophyta</taxon>
        <taxon>Spermatophyta</taxon>
        <taxon>Magnoliopsida</taxon>
        <taxon>Liliopsida</taxon>
        <taxon>Asparagales</taxon>
        <taxon>Orchidaceae</taxon>
        <taxon>Epidendroideae</taxon>
        <taxon>Malaxideae</taxon>
        <taxon>Dendrobiinae</taxon>
        <taxon>Dendrobium</taxon>
    </lineage>
</organism>
<evidence type="ECO:0000313" key="1">
    <source>
        <dbReference type="EMBL" id="KAI0507254.1"/>
    </source>
</evidence>
<reference evidence="1" key="1">
    <citation type="journal article" date="2022" name="Front. Genet.">
        <title>Chromosome-Scale Assembly of the Dendrobium nobile Genome Provides Insights Into the Molecular Mechanism of the Biosynthesis of the Medicinal Active Ingredient of Dendrobium.</title>
        <authorList>
            <person name="Xu Q."/>
            <person name="Niu S.-C."/>
            <person name="Li K.-L."/>
            <person name="Zheng P.-J."/>
            <person name="Zhang X.-J."/>
            <person name="Jia Y."/>
            <person name="Liu Y."/>
            <person name="Niu Y.-X."/>
            <person name="Yu L.-H."/>
            <person name="Chen D.-F."/>
            <person name="Zhang G.-Q."/>
        </authorList>
    </citation>
    <scope>NUCLEOTIDE SEQUENCE</scope>
    <source>
        <tissue evidence="1">Leaf</tissue>
    </source>
</reference>
<comment type="caution">
    <text evidence="1">The sequence shown here is derived from an EMBL/GenBank/DDBJ whole genome shotgun (WGS) entry which is preliminary data.</text>
</comment>
<protein>
    <submittedName>
        <fullName evidence="1">Uncharacterized protein</fullName>
    </submittedName>
</protein>
<dbReference type="EMBL" id="JAGYWB010000010">
    <property type="protein sequence ID" value="KAI0507254.1"/>
    <property type="molecule type" value="Genomic_DNA"/>
</dbReference>
<name>A0A8T3B8K6_DENNO</name>
<keyword evidence="2" id="KW-1185">Reference proteome</keyword>
<gene>
    <name evidence="1" type="ORF">KFK09_013376</name>
</gene>
<accession>A0A8T3B8K6</accession>